<gene>
    <name evidence="2" type="ORF">TSAR_003922</name>
</gene>
<dbReference type="AlphaFoldDB" id="A0A232FHL1"/>
<evidence type="ECO:0000313" key="2">
    <source>
        <dbReference type="EMBL" id="OXU29827.1"/>
    </source>
</evidence>
<comment type="caution">
    <text evidence="2">The sequence shown here is derived from an EMBL/GenBank/DDBJ whole genome shotgun (WGS) entry which is preliminary data.</text>
</comment>
<evidence type="ECO:0000256" key="1">
    <source>
        <dbReference type="SAM" id="MobiDB-lite"/>
    </source>
</evidence>
<dbReference type="EMBL" id="NNAY01000232">
    <property type="protein sequence ID" value="OXU29827.1"/>
    <property type="molecule type" value="Genomic_DNA"/>
</dbReference>
<reference evidence="2 3" key="1">
    <citation type="journal article" date="2017" name="Curr. Biol.">
        <title>The Evolution of Venom by Co-option of Single-Copy Genes.</title>
        <authorList>
            <person name="Martinson E.O."/>
            <person name="Mrinalini"/>
            <person name="Kelkar Y.D."/>
            <person name="Chang C.H."/>
            <person name="Werren J.H."/>
        </authorList>
    </citation>
    <scope>NUCLEOTIDE SEQUENCE [LARGE SCALE GENOMIC DNA]</scope>
    <source>
        <strain evidence="2 3">Alberta</strain>
        <tissue evidence="2">Whole body</tissue>
    </source>
</reference>
<organism evidence="2 3">
    <name type="scientific">Trichomalopsis sarcophagae</name>
    <dbReference type="NCBI Taxonomy" id="543379"/>
    <lineage>
        <taxon>Eukaryota</taxon>
        <taxon>Metazoa</taxon>
        <taxon>Ecdysozoa</taxon>
        <taxon>Arthropoda</taxon>
        <taxon>Hexapoda</taxon>
        <taxon>Insecta</taxon>
        <taxon>Pterygota</taxon>
        <taxon>Neoptera</taxon>
        <taxon>Endopterygota</taxon>
        <taxon>Hymenoptera</taxon>
        <taxon>Apocrita</taxon>
        <taxon>Proctotrupomorpha</taxon>
        <taxon>Chalcidoidea</taxon>
        <taxon>Pteromalidae</taxon>
        <taxon>Pteromalinae</taxon>
        <taxon>Trichomalopsis</taxon>
    </lineage>
</organism>
<name>A0A232FHL1_9HYME</name>
<proteinExistence type="predicted"/>
<sequence length="202" mass="22732">MRSAPLPRSISRLEEDERGKCTPNREKTAGLPVRFIYRADVHSARGAADGWDRRRRDADQPRNRNCSMCARGSSGECLPEEKTRIYADSTHLYAGLRIAALFGVNAVARRKCPAIVRVKADLSRGQLSAFNERRVRAHENERVVPALIFARAFLMVTFRQTALNSFRNRRAKREISAGIPKKVGNLLPFDALGDLLLEEFPA</sequence>
<dbReference type="Proteomes" id="UP000215335">
    <property type="component" value="Unassembled WGS sequence"/>
</dbReference>
<evidence type="ECO:0000313" key="3">
    <source>
        <dbReference type="Proteomes" id="UP000215335"/>
    </source>
</evidence>
<keyword evidence="3" id="KW-1185">Reference proteome</keyword>
<accession>A0A232FHL1</accession>
<protein>
    <submittedName>
        <fullName evidence="2">Uncharacterized protein</fullName>
    </submittedName>
</protein>
<feature type="region of interest" description="Disordered" evidence="1">
    <location>
        <begin position="1"/>
        <end position="26"/>
    </location>
</feature>
<feature type="non-terminal residue" evidence="2">
    <location>
        <position position="202"/>
    </location>
</feature>
<feature type="compositionally biased region" description="Basic and acidic residues" evidence="1">
    <location>
        <begin position="11"/>
        <end position="26"/>
    </location>
</feature>